<reference evidence="1" key="1">
    <citation type="journal article" date="2022" name="bioRxiv">
        <title>Population genetic analysis of Ophidiomyces ophidiicola, the causative agent of snake fungal disease, indicates recent introductions to the USA.</title>
        <authorList>
            <person name="Ladner J.T."/>
            <person name="Palmer J.M."/>
            <person name="Ettinger C.L."/>
            <person name="Stajich J.E."/>
            <person name="Farrell T.M."/>
            <person name="Glorioso B.M."/>
            <person name="Lawson B."/>
            <person name="Price S.J."/>
            <person name="Stengle A.G."/>
            <person name="Grear D.A."/>
            <person name="Lorch J.M."/>
        </authorList>
    </citation>
    <scope>NUCLEOTIDE SEQUENCE</scope>
    <source>
        <strain evidence="1">NWHC 24266-5</strain>
    </source>
</reference>
<evidence type="ECO:0000313" key="1">
    <source>
        <dbReference type="EMBL" id="KAI2389409.1"/>
    </source>
</evidence>
<proteinExistence type="predicted"/>
<gene>
    <name evidence="1" type="ORF">LOY88_002128</name>
</gene>
<name>A0ACB8V091_9EURO</name>
<organism evidence="1">
    <name type="scientific">Ophidiomyces ophidiicola</name>
    <dbReference type="NCBI Taxonomy" id="1387563"/>
    <lineage>
        <taxon>Eukaryota</taxon>
        <taxon>Fungi</taxon>
        <taxon>Dikarya</taxon>
        <taxon>Ascomycota</taxon>
        <taxon>Pezizomycotina</taxon>
        <taxon>Eurotiomycetes</taxon>
        <taxon>Eurotiomycetidae</taxon>
        <taxon>Onygenales</taxon>
        <taxon>Onygenaceae</taxon>
        <taxon>Ophidiomyces</taxon>
    </lineage>
</organism>
<comment type="caution">
    <text evidence="1">The sequence shown here is derived from an EMBL/GenBank/DDBJ whole genome shotgun (WGS) entry which is preliminary data.</text>
</comment>
<accession>A0ACB8V091</accession>
<dbReference type="EMBL" id="JALBCA010000024">
    <property type="protein sequence ID" value="KAI2389409.1"/>
    <property type="molecule type" value="Genomic_DNA"/>
</dbReference>
<sequence length="537" mass="59264">MICCLIFLFVEVVAAIAVGLNPTANSTEHLPLLELPYGKWRAAQYDQEADVYTFRNIRYAAPPTGNLRWAKPAPPDYVSGIQDGSYGYNCIAATLPPPYGNDPVFRRLVKTGAEDCLFLDVYVPGKVIRIKKSWKLPVIFWIYGGGYLSGSKDQDLAHGLYSGTNLITRANGNAVVVTINYRLGAFGFLAGTTMEATALPNAGLHDQRAALQWVQDFIHHVGGDRDNVSAWGESAGAGSILHHLIAEGGSLDPLFHRAVVMSPGITPIIDRKGQVEEMFKDFTKAAGCESQGIECLRAANVSTLKDANEKVAIYNPMPDGRYIRRIPDVELSEGHFWKHLDSLIVSHVVDEGESNVPNPIDPDYITNFLKGLFPSYAPDAALTIEKLYKNTPGPPRTRAKIIFGDAIFHCHIRGMIEAYGSRAYLMQFSYPPGIHGADVPAVFYDPLRNHSVPIFSAYQSYLTSHAQTGNPNILRDPVANPPTIKWPRVGDVNTEKIHSAINMTELGFELIHDDKPRKSVCDVWKGVWLDVTRRGGY</sequence>
<protein>
    <submittedName>
        <fullName evidence="1">Uncharacterized protein</fullName>
    </submittedName>
</protein>